<sequence>MKLHIESQGNNSHLGGILFKNTSEEKANVIVDKFVDYLNDEGVDAYNDCICDIETDNSFWLSFSVDRQDATQAELRKYWSTFKKSL</sequence>
<dbReference type="EMBL" id="MN877442">
    <property type="protein sequence ID" value="QHZ59790.1"/>
    <property type="molecule type" value="Genomic_DNA"/>
</dbReference>
<keyword evidence="2" id="KW-1185">Reference proteome</keyword>
<proteinExistence type="predicted"/>
<dbReference type="GeneID" id="55626535"/>
<name>A0A6C0R0N4_9CAUD</name>
<protein>
    <submittedName>
        <fullName evidence="1">Uncharacterized protein</fullName>
    </submittedName>
</protein>
<accession>A0A6C0R0N4</accession>
<dbReference type="KEGG" id="vg:55626535"/>
<dbReference type="RefSeq" id="YP_009855795.1">
    <property type="nucleotide sequence ID" value="NC_048847.1"/>
</dbReference>
<evidence type="ECO:0000313" key="1">
    <source>
        <dbReference type="EMBL" id="QHZ59790.1"/>
    </source>
</evidence>
<organism evidence="1 2">
    <name type="scientific">Alteromonas phage vB_AmeM_PT11-V22</name>
    <dbReference type="NCBI Taxonomy" id="2704031"/>
    <lineage>
        <taxon>Viruses</taxon>
        <taxon>Duplodnaviria</taxon>
        <taxon>Heunggongvirae</taxon>
        <taxon>Uroviricota</taxon>
        <taxon>Caudoviricetes</taxon>
        <taxon>Myoalterovirus</taxon>
        <taxon>Myoalterovirus PT11V22</taxon>
    </lineage>
</organism>
<evidence type="ECO:0000313" key="2">
    <source>
        <dbReference type="Proteomes" id="UP000479357"/>
    </source>
</evidence>
<dbReference type="Proteomes" id="UP000479357">
    <property type="component" value="Segment"/>
</dbReference>
<reference evidence="1 2" key="1">
    <citation type="submission" date="2019-12" db="EMBL/GenBank/DDBJ databases">
        <title>Alteromonas phage V22 represents a new genus of marine bacteriophages that requires a novel tail fiber chaperone for host recognition.</title>
        <authorList>
            <person name="Gonzalez-Serrano R."/>
            <person name="Dunne M."/>
            <person name="Rosselli R."/>
            <person name="Martin-Cuadrado A.-B."/>
            <person name="Grosboillot V."/>
            <person name="Zinsli L."/>
            <person name="Roda-Garcia J.J."/>
            <person name="Loessner M.J."/>
            <person name="Rodriguez-Valera F."/>
        </authorList>
    </citation>
    <scope>NUCLEOTIDE SEQUENCE [LARGE SCALE GENOMIC DNA]</scope>
</reference>